<proteinExistence type="inferred from homology"/>
<dbReference type="AlphaFoldDB" id="A0A3S3TRR5"/>
<evidence type="ECO:0000256" key="1">
    <source>
        <dbReference type="HAMAP-Rule" id="MF_02223"/>
    </source>
</evidence>
<name>A0A3S3TRR5_METS7</name>
<dbReference type="InterPro" id="IPR006204">
    <property type="entry name" value="GHMP_kinase_N_dom"/>
</dbReference>
<reference evidence="3 4" key="1">
    <citation type="submission" date="2018-12" db="EMBL/GenBank/DDBJ databases">
        <title>The complete genome of the methanogenic archaea of the candidate phylum Verstraetearchaeota, obtained from the metagenome of underground thermal water.</title>
        <authorList>
            <person name="Kadnikov V.V."/>
            <person name="Mardanov A.V."/>
            <person name="Beletsky A.V."/>
            <person name="Karnachuk O.V."/>
            <person name="Ravin N.V."/>
        </authorList>
    </citation>
    <scope>NUCLEOTIDE SEQUENCE [LARGE SCALE GENOMIC DNA]</scope>
    <source>
        <strain evidence="3">Ch88</strain>
    </source>
</reference>
<keyword evidence="1" id="KW-0547">Nucleotide-binding</keyword>
<comment type="function">
    <text evidence="1">Phosphorylates (R)-pantoate to form (R)-4-phosphopantoate in the CoA biosynthesis pathway.</text>
</comment>
<dbReference type="Proteomes" id="UP000288215">
    <property type="component" value="Unassembled WGS sequence"/>
</dbReference>
<dbReference type="SUPFAM" id="SSF54211">
    <property type="entry name" value="Ribosomal protein S5 domain 2-like"/>
    <property type="match status" value="1"/>
</dbReference>
<evidence type="ECO:0000313" key="3">
    <source>
        <dbReference type="EMBL" id="RWX73262.1"/>
    </source>
</evidence>
<keyword evidence="1" id="KW-0067">ATP-binding</keyword>
<organism evidence="3 4">
    <name type="scientific">Methanosuratincola subterraneus</name>
    <dbReference type="NCBI Taxonomy" id="2593994"/>
    <lineage>
        <taxon>Archaea</taxon>
        <taxon>Thermoproteota</taxon>
        <taxon>Methanosuratincolia</taxon>
        <taxon>Candidatus Methanomethylicales</taxon>
        <taxon>Candidatus Methanomethylicaceae</taxon>
        <taxon>Candidatus Methanosuratincola (ex Vanwonterghem et al. 2016)</taxon>
    </lineage>
</organism>
<sequence length="317" mass="33973">MLSQGETITGEGYAPAHITGFFTICMAEEPIRSGSTGAGICIAGGVRTRLLAREGHMPGFELRCNGSPISSPTCSYVASKMVPQSERYAVTADQESVLPANYGYGISGSSALSLAISINRAFKMGMRLREVASVAHAAEVVNATGLGDVLAEVMGGLEVRVSPGGPGIGVARQIPLSKDYVVVSTPVYEYQTRSMITERPLVNRINRLGKQALEAFLESPTVENFMLQSRRFWDGVGLSNDTIRAVLRRYEAAGVTPSAKKGLVFAIVERDQLKKALRSLAEANVESESPPVNLKMPGGLKLIVSEIHRSGIEWESV</sequence>
<keyword evidence="1" id="KW-0173">Coenzyme A biosynthesis</keyword>
<dbReference type="UniPathway" id="UPA00241"/>
<dbReference type="Gene3D" id="3.30.230.10">
    <property type="match status" value="1"/>
</dbReference>
<comment type="caution">
    <text evidence="3">The sequence shown here is derived from an EMBL/GenBank/DDBJ whole genome shotgun (WGS) entry which is preliminary data.</text>
</comment>
<dbReference type="GO" id="GO:0005524">
    <property type="term" value="F:ATP binding"/>
    <property type="evidence" value="ECO:0007669"/>
    <property type="project" value="UniProtKB-KW"/>
</dbReference>
<comment type="similarity">
    <text evidence="1">Belongs to the GHMP kinase family. PoK subfamily.</text>
</comment>
<dbReference type="PIRSF" id="PIRSF016896">
    <property type="entry name" value="GHMP_arc_MJ0969"/>
    <property type="match status" value="1"/>
</dbReference>
<feature type="domain" description="GHMP kinase N-terminal" evidence="2">
    <location>
        <begin position="94"/>
        <end position="156"/>
    </location>
</feature>
<keyword evidence="1" id="KW-0418">Kinase</keyword>
<accession>A0A3S3TRR5</accession>
<comment type="pathway">
    <text evidence="1">Cofactor biosynthesis; coenzyme A biosynthesis.</text>
</comment>
<dbReference type="GO" id="GO:0016301">
    <property type="term" value="F:kinase activity"/>
    <property type="evidence" value="ECO:0007669"/>
    <property type="project" value="UniProtKB-UniRule"/>
</dbReference>
<dbReference type="Pfam" id="PF00288">
    <property type="entry name" value="GHMP_kinases_N"/>
    <property type="match status" value="1"/>
</dbReference>
<dbReference type="EC" id="2.7.1.169" evidence="1"/>
<evidence type="ECO:0000313" key="4">
    <source>
        <dbReference type="Proteomes" id="UP000288215"/>
    </source>
</evidence>
<dbReference type="HAMAP" id="MF_02223">
    <property type="entry name" value="Pantoate_kinase"/>
    <property type="match status" value="1"/>
</dbReference>
<dbReference type="EMBL" id="RXGA01000003">
    <property type="protein sequence ID" value="RWX73262.1"/>
    <property type="molecule type" value="Genomic_DNA"/>
</dbReference>
<dbReference type="PANTHER" id="PTHR42282:SF1">
    <property type="entry name" value="PANTOATE KINASE"/>
    <property type="match status" value="1"/>
</dbReference>
<comment type="catalytic activity">
    <reaction evidence="1">
        <text>(R)-pantoate + ATP = (R)-4-phosphopantoate + ADP + H(+)</text>
        <dbReference type="Rhea" id="RHEA:28246"/>
        <dbReference type="ChEBI" id="CHEBI:15378"/>
        <dbReference type="ChEBI" id="CHEBI:15980"/>
        <dbReference type="ChEBI" id="CHEBI:30616"/>
        <dbReference type="ChEBI" id="CHEBI:61294"/>
        <dbReference type="ChEBI" id="CHEBI:456216"/>
        <dbReference type="EC" id="2.7.1.169"/>
    </reaction>
</comment>
<dbReference type="GO" id="GO:0015937">
    <property type="term" value="P:coenzyme A biosynthetic process"/>
    <property type="evidence" value="ECO:0007669"/>
    <property type="project" value="UniProtKB-UniRule"/>
</dbReference>
<evidence type="ECO:0000259" key="2">
    <source>
        <dbReference type="Pfam" id="PF00288"/>
    </source>
</evidence>
<dbReference type="PANTHER" id="PTHR42282">
    <property type="entry name" value="PANTOATE KINASE-RELATED"/>
    <property type="match status" value="1"/>
</dbReference>
<dbReference type="InterPro" id="IPR020568">
    <property type="entry name" value="Ribosomal_Su5_D2-typ_SF"/>
</dbReference>
<dbReference type="InterPro" id="IPR012043">
    <property type="entry name" value="PoK"/>
</dbReference>
<keyword evidence="1" id="KW-0808">Transferase</keyword>
<protein>
    <recommendedName>
        <fullName evidence="1">Pantoate kinase</fullName>
        <shortName evidence="1">PoK</shortName>
        <ecNumber evidence="1">2.7.1.169</ecNumber>
    </recommendedName>
</protein>
<dbReference type="InterPro" id="IPR014721">
    <property type="entry name" value="Ribsml_uS5_D2-typ_fold_subgr"/>
</dbReference>
<gene>
    <name evidence="3" type="ORF">Metus_1236</name>
</gene>